<accession>A0AAV9NUC3</accession>
<sequence>MDYHLSPGGSSPPIYDDYSPTSQNRSEREPTTPDQKFKRRRLDFSDSSNHSFTEATRATNAPVPTVSPRQYSTTSYMANPNHFGHYVVSPTPPIQYWDEEAALEYLSSGNGFVQDMRLAVGPPPPIRYQVQHGPTATGQPLYQAPSSLPNGGPPRPVPNITPITSGLRPLALGTFQQMPDPAFHTPPYHVHVRPGPDAGSYTYDAREMSRLVNLTANLRPPPLPYLSNEAPKPKAIPNANQIKLILSRATQDSIDALVEHKRECPACQLDFEPDNFMAIISCCDTAMHATCLSAWVNSQTYAKSKTCMKCRRAIDARRPLNSVVPPVSDQNWDDGADLNAPEAVKGDHKIEVIVSARPDRVRRHVRNTIPSHAYSSHGYTSSRPSFTSVHLPENLPAETKRLIAQVQQDSAAEFESMRRRLRMIMSQSNRASAEEDLSRRHLAEARQSAPGNPADNLDALVRKCSELRATKEKCVQETRALQKTLENLPRFHERRVMALVETAMGNLPRDTAASIRTAPHEVDESGSISTSSSQSSSSE</sequence>
<feature type="region of interest" description="Disordered" evidence="1">
    <location>
        <begin position="509"/>
        <end position="539"/>
    </location>
</feature>
<dbReference type="RefSeq" id="XP_064711842.1">
    <property type="nucleotide sequence ID" value="XM_064843982.1"/>
</dbReference>
<organism evidence="2 3">
    <name type="scientific">Exophiala bonariae</name>
    <dbReference type="NCBI Taxonomy" id="1690606"/>
    <lineage>
        <taxon>Eukaryota</taxon>
        <taxon>Fungi</taxon>
        <taxon>Dikarya</taxon>
        <taxon>Ascomycota</taxon>
        <taxon>Pezizomycotina</taxon>
        <taxon>Eurotiomycetes</taxon>
        <taxon>Chaetothyriomycetidae</taxon>
        <taxon>Chaetothyriales</taxon>
        <taxon>Herpotrichiellaceae</taxon>
        <taxon>Exophiala</taxon>
    </lineage>
</organism>
<dbReference type="EMBL" id="JAVRRD010000001">
    <property type="protein sequence ID" value="KAK5064518.1"/>
    <property type="molecule type" value="Genomic_DNA"/>
</dbReference>
<name>A0AAV9NUC3_9EURO</name>
<dbReference type="InterPro" id="IPR013083">
    <property type="entry name" value="Znf_RING/FYVE/PHD"/>
</dbReference>
<proteinExistence type="predicted"/>
<comment type="caution">
    <text evidence="2">The sequence shown here is derived from an EMBL/GenBank/DDBJ whole genome shotgun (WGS) entry which is preliminary data.</text>
</comment>
<feature type="compositionally biased region" description="Basic and acidic residues" evidence="1">
    <location>
        <begin position="432"/>
        <end position="444"/>
    </location>
</feature>
<evidence type="ECO:0000313" key="2">
    <source>
        <dbReference type="EMBL" id="KAK5064518.1"/>
    </source>
</evidence>
<feature type="compositionally biased region" description="Polar residues" evidence="1">
    <location>
        <begin position="45"/>
        <end position="59"/>
    </location>
</feature>
<dbReference type="Gene3D" id="3.30.40.10">
    <property type="entry name" value="Zinc/RING finger domain, C3HC4 (zinc finger)"/>
    <property type="match status" value="1"/>
</dbReference>
<reference evidence="2 3" key="1">
    <citation type="submission" date="2023-08" db="EMBL/GenBank/DDBJ databases">
        <title>Black Yeasts Isolated from many extreme environments.</title>
        <authorList>
            <person name="Coleine C."/>
            <person name="Stajich J.E."/>
            <person name="Selbmann L."/>
        </authorList>
    </citation>
    <scope>NUCLEOTIDE SEQUENCE [LARGE SCALE GENOMIC DNA]</scope>
    <source>
        <strain evidence="2 3">CCFEE 5792</strain>
    </source>
</reference>
<protein>
    <recommendedName>
        <fullName evidence="4">RING-type domain-containing protein</fullName>
    </recommendedName>
</protein>
<dbReference type="AlphaFoldDB" id="A0AAV9NUC3"/>
<evidence type="ECO:0000313" key="3">
    <source>
        <dbReference type="Proteomes" id="UP001358417"/>
    </source>
</evidence>
<dbReference type="Proteomes" id="UP001358417">
    <property type="component" value="Unassembled WGS sequence"/>
</dbReference>
<evidence type="ECO:0008006" key="4">
    <source>
        <dbReference type="Google" id="ProtNLM"/>
    </source>
</evidence>
<evidence type="ECO:0000256" key="1">
    <source>
        <dbReference type="SAM" id="MobiDB-lite"/>
    </source>
</evidence>
<feature type="region of interest" description="Disordered" evidence="1">
    <location>
        <begin position="1"/>
        <end position="71"/>
    </location>
</feature>
<keyword evidence="3" id="KW-1185">Reference proteome</keyword>
<gene>
    <name evidence="2" type="ORF">LTR84_000351</name>
</gene>
<feature type="compositionally biased region" description="Low complexity" evidence="1">
    <location>
        <begin position="525"/>
        <end position="539"/>
    </location>
</feature>
<dbReference type="SUPFAM" id="SSF57850">
    <property type="entry name" value="RING/U-box"/>
    <property type="match status" value="1"/>
</dbReference>
<dbReference type="GeneID" id="89968573"/>
<feature type="region of interest" description="Disordered" evidence="1">
    <location>
        <begin position="427"/>
        <end position="456"/>
    </location>
</feature>